<keyword evidence="1" id="KW-0418">Kinase</keyword>
<reference evidence="2" key="1">
    <citation type="journal article" date="2022" name="Nat. Commun.">
        <title>Chromosome evolution and the genetic basis of agronomically important traits in greater yam.</title>
        <authorList>
            <person name="Bredeson J.V."/>
            <person name="Lyons J.B."/>
            <person name="Oniyinde I.O."/>
            <person name="Okereke N.R."/>
            <person name="Kolade O."/>
            <person name="Nnabue I."/>
            <person name="Nwadili C.O."/>
            <person name="Hribova E."/>
            <person name="Parker M."/>
            <person name="Nwogha J."/>
            <person name="Shu S."/>
            <person name="Carlson J."/>
            <person name="Kariba R."/>
            <person name="Muthemba S."/>
            <person name="Knop K."/>
            <person name="Barton G.J."/>
            <person name="Sherwood A.V."/>
            <person name="Lopez-Montes A."/>
            <person name="Asiedu R."/>
            <person name="Jamnadass R."/>
            <person name="Muchugi A."/>
            <person name="Goodstein D."/>
            <person name="Egesi C.N."/>
            <person name="Featherston J."/>
            <person name="Asfaw A."/>
            <person name="Simpson G.G."/>
            <person name="Dolezel J."/>
            <person name="Hendre P.S."/>
            <person name="Van Deynze A."/>
            <person name="Kumar P.L."/>
            <person name="Obidiegwu J.E."/>
            <person name="Bhattacharjee R."/>
            <person name="Rokhsar D.S."/>
        </authorList>
    </citation>
    <scope>NUCLEOTIDE SEQUENCE [LARGE SCALE GENOMIC DNA]</scope>
    <source>
        <strain evidence="2">cv. TDa95/00328</strain>
    </source>
</reference>
<sequence>MGEDNVAPDLQNWLICINTYSQQGKLWRVSVLTMMQEAGYSPNISVDNTLIMGSGKQTNVKAAELVFQRLQTISLEPAETTYRSMIEGFGRADYYREVVQYYVEVNSRDQDLNQTLQIST</sequence>
<name>A0ACB7WJ45_DIOAL</name>
<dbReference type="EMBL" id="CM037013">
    <property type="protein sequence ID" value="KAH7688268.1"/>
    <property type="molecule type" value="Genomic_DNA"/>
</dbReference>
<keyword evidence="2" id="KW-1185">Reference proteome</keyword>
<protein>
    <submittedName>
        <fullName evidence="1">Cdk-activating kinase assembly factor MAT1/Tfb3 protein</fullName>
    </submittedName>
</protein>
<evidence type="ECO:0000313" key="2">
    <source>
        <dbReference type="Proteomes" id="UP000827976"/>
    </source>
</evidence>
<comment type="caution">
    <text evidence="1">The sequence shown here is derived from an EMBL/GenBank/DDBJ whole genome shotgun (WGS) entry which is preliminary data.</text>
</comment>
<dbReference type="Proteomes" id="UP000827976">
    <property type="component" value="Chromosome 3"/>
</dbReference>
<keyword evidence="1" id="KW-0808">Transferase</keyword>
<gene>
    <name evidence="1" type="ORF">IHE45_03G022600</name>
</gene>
<accession>A0ACB7WJ45</accession>
<organism evidence="1 2">
    <name type="scientific">Dioscorea alata</name>
    <name type="common">Purple yam</name>
    <dbReference type="NCBI Taxonomy" id="55571"/>
    <lineage>
        <taxon>Eukaryota</taxon>
        <taxon>Viridiplantae</taxon>
        <taxon>Streptophyta</taxon>
        <taxon>Embryophyta</taxon>
        <taxon>Tracheophyta</taxon>
        <taxon>Spermatophyta</taxon>
        <taxon>Magnoliopsida</taxon>
        <taxon>Liliopsida</taxon>
        <taxon>Dioscoreales</taxon>
        <taxon>Dioscoreaceae</taxon>
        <taxon>Dioscorea</taxon>
    </lineage>
</organism>
<evidence type="ECO:0000313" key="1">
    <source>
        <dbReference type="EMBL" id="KAH7688268.1"/>
    </source>
</evidence>
<proteinExistence type="predicted"/>